<keyword evidence="3" id="KW-1185">Reference proteome</keyword>
<dbReference type="Proteomes" id="UP000518266">
    <property type="component" value="Unassembled WGS sequence"/>
</dbReference>
<organism evidence="2 3">
    <name type="scientific">Dissostichus mawsoni</name>
    <name type="common">Antarctic cod</name>
    <dbReference type="NCBI Taxonomy" id="36200"/>
    <lineage>
        <taxon>Eukaryota</taxon>
        <taxon>Metazoa</taxon>
        <taxon>Chordata</taxon>
        <taxon>Craniata</taxon>
        <taxon>Vertebrata</taxon>
        <taxon>Euteleostomi</taxon>
        <taxon>Actinopterygii</taxon>
        <taxon>Neopterygii</taxon>
        <taxon>Teleostei</taxon>
        <taxon>Neoteleostei</taxon>
        <taxon>Acanthomorphata</taxon>
        <taxon>Eupercaria</taxon>
        <taxon>Perciformes</taxon>
        <taxon>Notothenioidei</taxon>
        <taxon>Nototheniidae</taxon>
        <taxon>Dissostichus</taxon>
    </lineage>
</organism>
<keyword evidence="1" id="KW-0175">Coiled coil</keyword>
<dbReference type="EMBL" id="JAAKFY010000015">
    <property type="protein sequence ID" value="KAF3844954.1"/>
    <property type="molecule type" value="Genomic_DNA"/>
</dbReference>
<evidence type="ECO:0000256" key="1">
    <source>
        <dbReference type="SAM" id="Coils"/>
    </source>
</evidence>
<comment type="caution">
    <text evidence="2">The sequence shown here is derived from an EMBL/GenBank/DDBJ whole genome shotgun (WGS) entry which is preliminary data.</text>
</comment>
<evidence type="ECO:0000313" key="3">
    <source>
        <dbReference type="Proteomes" id="UP000518266"/>
    </source>
</evidence>
<proteinExistence type="predicted"/>
<accession>A0A7J5Y696</accession>
<feature type="non-terminal residue" evidence="2">
    <location>
        <position position="311"/>
    </location>
</feature>
<feature type="coiled-coil region" evidence="1">
    <location>
        <begin position="10"/>
        <end position="44"/>
    </location>
</feature>
<reference evidence="2 3" key="1">
    <citation type="submission" date="2020-03" db="EMBL/GenBank/DDBJ databases">
        <title>Dissostichus mawsoni Genome sequencing and assembly.</title>
        <authorList>
            <person name="Park H."/>
        </authorList>
    </citation>
    <scope>NUCLEOTIDE SEQUENCE [LARGE SCALE GENOMIC DNA]</scope>
    <source>
        <strain evidence="2">DM0001</strain>
        <tissue evidence="2">Muscle</tissue>
    </source>
</reference>
<sequence>MYVTGKRKGRKRSKKERKKLQIKIRALNKALAAEKNEKGRYKKRFQRVLMRRCEPYNNRKKQTLTHAKVKMHKRLLMDTLHNLHKKYLAENSRKSVSYTLSVVKKLVRSVCTMTVDCKEKDFPFLGVYEACARVACMQWVTEDTKGQDKNNIQTTFKKTVKKMVEMKLDDLIYLFTTMLSIDMAIQNMPESIPQVPSTMRIHQILTTSPGQMLYRDVSCMCTVDKIYHCKCYNTKAFSFNKPTTIPAIEEIKWGPDVIKKWCVIKYDSDFYPGIITAIDEVQVQVKCMHSAGVNRLFWPAREDMIWYLFED</sequence>
<dbReference type="AlphaFoldDB" id="A0A7J5Y696"/>
<gene>
    <name evidence="2" type="ORF">F7725_008117</name>
</gene>
<evidence type="ECO:0000313" key="2">
    <source>
        <dbReference type="EMBL" id="KAF3844954.1"/>
    </source>
</evidence>
<protein>
    <submittedName>
        <fullName evidence="2">Uncharacterized protein</fullName>
    </submittedName>
</protein>
<dbReference type="OrthoDB" id="8945351at2759"/>
<name>A0A7J5Y696_DISMA</name>